<keyword evidence="1" id="KW-0732">Signal</keyword>
<gene>
    <name evidence="2" type="ORF">B0O44_103598</name>
</gene>
<feature type="signal peptide" evidence="1">
    <location>
        <begin position="1"/>
        <end position="22"/>
    </location>
</feature>
<evidence type="ECO:0000256" key="1">
    <source>
        <dbReference type="SAM" id="SignalP"/>
    </source>
</evidence>
<dbReference type="AlphaFoldDB" id="A0A318UU24"/>
<dbReference type="EMBL" id="QKLU01000003">
    <property type="protein sequence ID" value="PYF75149.1"/>
    <property type="molecule type" value="Genomic_DNA"/>
</dbReference>
<feature type="chain" id="PRO_5016442147" evidence="1">
    <location>
        <begin position="23"/>
        <end position="110"/>
    </location>
</feature>
<comment type="caution">
    <text evidence="2">The sequence shown here is derived from an EMBL/GenBank/DDBJ whole genome shotgun (WGS) entry which is preliminary data.</text>
</comment>
<dbReference type="RefSeq" id="WP_110830240.1">
    <property type="nucleotide sequence ID" value="NZ_QKLU01000003.1"/>
</dbReference>
<protein>
    <submittedName>
        <fullName evidence="2">Uncharacterized protein</fullName>
    </submittedName>
</protein>
<accession>A0A318UU24</accession>
<keyword evidence="3" id="KW-1185">Reference proteome</keyword>
<reference evidence="2 3" key="1">
    <citation type="submission" date="2018-06" db="EMBL/GenBank/DDBJ databases">
        <title>Genomic Encyclopedia of Archaeal and Bacterial Type Strains, Phase II (KMG-II): from individual species to whole genera.</title>
        <authorList>
            <person name="Goeker M."/>
        </authorList>
    </citation>
    <scope>NUCLEOTIDE SEQUENCE [LARGE SCALE GENOMIC DNA]</scope>
    <source>
        <strain evidence="2 3">DSM 27372</strain>
    </source>
</reference>
<dbReference type="Proteomes" id="UP000248198">
    <property type="component" value="Unassembled WGS sequence"/>
</dbReference>
<evidence type="ECO:0000313" key="2">
    <source>
        <dbReference type="EMBL" id="PYF75149.1"/>
    </source>
</evidence>
<name>A0A318UU24_9SPHI</name>
<sequence>MKKVLFMLTAVLACSSFTLVSATSENRTEISKSFIDPIGVFRGSAYVSYNGVQTRVRFYAWDDSTTEILGTAIGEDFWVTDGYFYTVNGVQYINATIYTTGQTLTYNGPI</sequence>
<proteinExistence type="predicted"/>
<organism evidence="2 3">
    <name type="scientific">Pedobacter nutrimenti</name>
    <dbReference type="NCBI Taxonomy" id="1241337"/>
    <lineage>
        <taxon>Bacteria</taxon>
        <taxon>Pseudomonadati</taxon>
        <taxon>Bacteroidota</taxon>
        <taxon>Sphingobacteriia</taxon>
        <taxon>Sphingobacteriales</taxon>
        <taxon>Sphingobacteriaceae</taxon>
        <taxon>Pedobacter</taxon>
    </lineage>
</organism>
<evidence type="ECO:0000313" key="3">
    <source>
        <dbReference type="Proteomes" id="UP000248198"/>
    </source>
</evidence>